<feature type="transmembrane region" description="Helical" evidence="7">
    <location>
        <begin position="189"/>
        <end position="207"/>
    </location>
</feature>
<dbReference type="GO" id="GO:0016020">
    <property type="term" value="C:membrane"/>
    <property type="evidence" value="ECO:0007669"/>
    <property type="project" value="UniProtKB-SubCell"/>
</dbReference>
<dbReference type="PANTHER" id="PTHR48022:SF22">
    <property type="entry name" value="MAJOR FACILITATOR SUPERFAMILY (MFS) PROFILE DOMAIN-CONTAINING PROTEIN"/>
    <property type="match status" value="1"/>
</dbReference>
<evidence type="ECO:0000313" key="9">
    <source>
        <dbReference type="EMBL" id="QFR37180.1"/>
    </source>
</evidence>
<gene>
    <name evidence="9" type="ORF">g5583</name>
</gene>
<dbReference type="EMBL" id="MK890675">
    <property type="protein sequence ID" value="QFR37180.1"/>
    <property type="molecule type" value="Genomic_DNA"/>
</dbReference>
<evidence type="ECO:0000256" key="3">
    <source>
        <dbReference type="ARBA" id="ARBA00022448"/>
    </source>
</evidence>
<dbReference type="SUPFAM" id="SSF103473">
    <property type="entry name" value="MFS general substrate transporter"/>
    <property type="match status" value="1"/>
</dbReference>
<feature type="transmembrane region" description="Helical" evidence="7">
    <location>
        <begin position="305"/>
        <end position="329"/>
    </location>
</feature>
<dbReference type="InterPro" id="IPR050360">
    <property type="entry name" value="MFS_Sugar_Transporters"/>
</dbReference>
<sequence>MSKEDLEEQGMERAISGDSIDMNALEVAAHAQQKVEHQLTKWQAMKTYPKATAWIMFNVWMMVLLGYENQAGGIVISVPRFRQDFGYYYEGSYVLETNWQSIIFGVPIAVMAISSFGVSFFTDRYGRRLILVLMLIITIPSIAMEYVATSIHVFVAGKSLNALCLGCFNTICLSYVSEISPMALRGWSASACTLSMCIGPFICYLINNTTADYETRMAYRAVFIPQFIFSASCLIFAPFLPESPYYYFNKGQDDKALESLKRLYNPTQAQQQFALMKVTHEELKKITESSTYLDCFKKKDRKRTFLVLFGLWMSPMCGLYFVASYATYYYQLSGMTTKGSYQLSCGGQAMSVCGVVGSWFIIDRFGRRPLMFFGMISLTIVNFVIAGAGSDTSNKVGLKVATAFMSMYNFFYNIGIGPLPFILACEISSVSLRAKTLSMGSMISYAFSCMWSLVLPYMFNPDSGNMGSKINFIFAGLCLMSIFVFYFIQPETAGRSFEEIDEMYDKNIPPRKWSSYKTEKQVMTEKSFLELKPEVSHEEFAGDSSDKV</sequence>
<evidence type="ECO:0000256" key="1">
    <source>
        <dbReference type="ARBA" id="ARBA00004141"/>
    </source>
</evidence>
<evidence type="ECO:0000256" key="7">
    <source>
        <dbReference type="SAM" id="Phobius"/>
    </source>
</evidence>
<accession>A0A5P8N8Q2</accession>
<feature type="domain" description="Major facilitator superfamily (MFS) profile" evidence="8">
    <location>
        <begin position="54"/>
        <end position="493"/>
    </location>
</feature>
<dbReference type="InterPro" id="IPR036259">
    <property type="entry name" value="MFS_trans_sf"/>
</dbReference>
<keyword evidence="5 7" id="KW-1133">Transmembrane helix</keyword>
<feature type="transmembrane region" description="Helical" evidence="7">
    <location>
        <begin position="471"/>
        <end position="488"/>
    </location>
</feature>
<evidence type="ECO:0000256" key="2">
    <source>
        <dbReference type="ARBA" id="ARBA00010992"/>
    </source>
</evidence>
<evidence type="ECO:0000256" key="5">
    <source>
        <dbReference type="ARBA" id="ARBA00022989"/>
    </source>
</evidence>
<feature type="transmembrane region" description="Helical" evidence="7">
    <location>
        <begin position="160"/>
        <end position="177"/>
    </location>
</feature>
<evidence type="ECO:0000256" key="6">
    <source>
        <dbReference type="ARBA" id="ARBA00023136"/>
    </source>
</evidence>
<dbReference type="FunFam" id="1.20.1250.20:FF:000078">
    <property type="entry name" value="MFS maltose transporter, putative"/>
    <property type="match status" value="1"/>
</dbReference>
<organism evidence="9">
    <name type="scientific">Cyberlindnera americana</name>
    <dbReference type="NCBI Taxonomy" id="36016"/>
    <lineage>
        <taxon>Eukaryota</taxon>
        <taxon>Fungi</taxon>
        <taxon>Dikarya</taxon>
        <taxon>Ascomycota</taxon>
        <taxon>Saccharomycotina</taxon>
        <taxon>Saccharomycetes</taxon>
        <taxon>Phaffomycetales</taxon>
        <taxon>Phaffomycetaceae</taxon>
        <taxon>Cyberlindnera</taxon>
    </lineage>
</organism>
<feature type="transmembrane region" description="Helical" evidence="7">
    <location>
        <begin position="369"/>
        <end position="390"/>
    </location>
</feature>
<dbReference type="PANTHER" id="PTHR48022">
    <property type="entry name" value="PLASTIDIC GLUCOSE TRANSPORTER 4"/>
    <property type="match status" value="1"/>
</dbReference>
<proteinExistence type="inferred from homology"/>
<feature type="transmembrane region" description="Helical" evidence="7">
    <location>
        <begin position="51"/>
        <end position="67"/>
    </location>
</feature>
<evidence type="ECO:0000259" key="8">
    <source>
        <dbReference type="PROSITE" id="PS50850"/>
    </source>
</evidence>
<protein>
    <submittedName>
        <fullName evidence="9">MFS transporter</fullName>
    </submittedName>
</protein>
<feature type="transmembrane region" description="Helical" evidence="7">
    <location>
        <begin position="102"/>
        <end position="122"/>
    </location>
</feature>
<dbReference type="GO" id="GO:0005351">
    <property type="term" value="F:carbohydrate:proton symporter activity"/>
    <property type="evidence" value="ECO:0007669"/>
    <property type="project" value="TreeGrafter"/>
</dbReference>
<feature type="transmembrane region" description="Helical" evidence="7">
    <location>
        <begin position="219"/>
        <end position="240"/>
    </location>
</feature>
<dbReference type="Pfam" id="PF00083">
    <property type="entry name" value="Sugar_tr"/>
    <property type="match status" value="1"/>
</dbReference>
<feature type="transmembrane region" description="Helical" evidence="7">
    <location>
        <begin position="410"/>
        <end position="430"/>
    </location>
</feature>
<feature type="transmembrane region" description="Helical" evidence="7">
    <location>
        <begin position="129"/>
        <end position="148"/>
    </location>
</feature>
<keyword evidence="3" id="KW-0813">Transport</keyword>
<evidence type="ECO:0000256" key="4">
    <source>
        <dbReference type="ARBA" id="ARBA00022692"/>
    </source>
</evidence>
<comment type="subcellular location">
    <subcellularLocation>
        <location evidence="1">Membrane</location>
        <topology evidence="1">Multi-pass membrane protein</topology>
    </subcellularLocation>
</comment>
<name>A0A5P8N8Q2_9ASCO</name>
<dbReference type="Gene3D" id="1.20.1250.20">
    <property type="entry name" value="MFS general substrate transporter like domains"/>
    <property type="match status" value="1"/>
</dbReference>
<reference evidence="9" key="1">
    <citation type="journal article" date="2019" name="Front. Microbiol.">
        <title>An Overview of Genes From Cyberlindnera americana, a Symbiont Yeast Isolated From the Gut of the Bark Beetle Dendroctonus rhizophagus (Curculionidae: Scolytinae), Involved in the Detoxification Process Using Genome and Transcriptome Data.</title>
        <authorList>
            <person name="Soto-Robles L.V."/>
            <person name="Torres-Banda V."/>
            <person name="Rivera-Orduna F.N."/>
            <person name="Curiel-Quesada E."/>
            <person name="Hidalgo-Lara M.E."/>
            <person name="Zuniga G."/>
        </authorList>
    </citation>
    <scope>NUCLEOTIDE SEQUENCE</scope>
    <source>
        <strain evidence="9">ChDrAdgY46</strain>
    </source>
</reference>
<feature type="transmembrane region" description="Helical" evidence="7">
    <location>
        <begin position="341"/>
        <end position="362"/>
    </location>
</feature>
<feature type="transmembrane region" description="Helical" evidence="7">
    <location>
        <begin position="442"/>
        <end position="459"/>
    </location>
</feature>
<comment type="similarity">
    <text evidence="2">Belongs to the major facilitator superfamily. Sugar transporter (TC 2.A.1.1) family.</text>
</comment>
<dbReference type="PROSITE" id="PS50850">
    <property type="entry name" value="MFS"/>
    <property type="match status" value="1"/>
</dbReference>
<dbReference type="InterPro" id="IPR020846">
    <property type="entry name" value="MFS_dom"/>
</dbReference>
<dbReference type="InterPro" id="IPR005828">
    <property type="entry name" value="MFS_sugar_transport-like"/>
</dbReference>
<keyword evidence="4 7" id="KW-0812">Transmembrane</keyword>
<keyword evidence="6 7" id="KW-0472">Membrane</keyword>
<dbReference type="AlphaFoldDB" id="A0A5P8N8Q2"/>